<dbReference type="GO" id="GO:0016740">
    <property type="term" value="F:transferase activity"/>
    <property type="evidence" value="ECO:0007669"/>
    <property type="project" value="UniProtKB-KW"/>
</dbReference>
<dbReference type="EMBL" id="JAGGLV010000002">
    <property type="protein sequence ID" value="MBP2110954.1"/>
    <property type="molecule type" value="Genomic_DNA"/>
</dbReference>
<keyword evidence="2 5" id="KW-0808">Transferase</keyword>
<accession>A0ABS4NLL0</accession>
<dbReference type="InterPro" id="IPR002745">
    <property type="entry name" value="Ptrans_KptA/Tpt1"/>
</dbReference>
<evidence type="ECO:0000256" key="4">
    <source>
        <dbReference type="ARBA" id="ARBA00025212"/>
    </source>
</evidence>
<dbReference type="InterPro" id="IPR042081">
    <property type="entry name" value="RNA_2'-PTrans_C"/>
</dbReference>
<comment type="function">
    <text evidence="4 5">Removes the 2'-phosphate from RNA via an intermediate in which the phosphate is ADP-ribosylated by NAD followed by a presumed transesterification to release the RNA and generate ADP-ribose 1''-2''-cyclic phosphate (APPR&gt;P). May function as an ADP-ribosylase.</text>
</comment>
<dbReference type="Gene3D" id="3.20.170.30">
    <property type="match status" value="1"/>
</dbReference>
<name>A0ABS4NLL0_9BACL</name>
<dbReference type="Pfam" id="PF01885">
    <property type="entry name" value="PTS_2-RNA"/>
    <property type="match status" value="1"/>
</dbReference>
<evidence type="ECO:0000256" key="5">
    <source>
        <dbReference type="HAMAP-Rule" id="MF_00299"/>
    </source>
</evidence>
<keyword evidence="3 5" id="KW-0520">NAD</keyword>
<protein>
    <recommendedName>
        <fullName evidence="5">Probable RNA 2'-phosphotransferase</fullName>
        <ecNumber evidence="5">2.7.1.-</ecNumber>
    </recommendedName>
</protein>
<proteinExistence type="inferred from homology"/>
<dbReference type="Gene3D" id="1.10.10.970">
    <property type="entry name" value="RNA 2'-phosphotransferase, Tpt1/KptA family, N-terminal domain"/>
    <property type="match status" value="1"/>
</dbReference>
<organism evidence="6 7">
    <name type="scientific">Paenibacillus silagei</name>
    <dbReference type="NCBI Taxonomy" id="1670801"/>
    <lineage>
        <taxon>Bacteria</taxon>
        <taxon>Bacillati</taxon>
        <taxon>Bacillota</taxon>
        <taxon>Bacilli</taxon>
        <taxon>Bacillales</taxon>
        <taxon>Paenibacillaceae</taxon>
        <taxon>Paenibacillus</taxon>
    </lineage>
</organism>
<dbReference type="RefSeq" id="WP_209870137.1">
    <property type="nucleotide sequence ID" value="NZ_JAGGLV010000002.1"/>
</dbReference>
<dbReference type="PANTHER" id="PTHR12684">
    <property type="entry name" value="PUTATIVE PHOSPHOTRANSFERASE"/>
    <property type="match status" value="1"/>
</dbReference>
<evidence type="ECO:0000256" key="1">
    <source>
        <dbReference type="ARBA" id="ARBA00009836"/>
    </source>
</evidence>
<sequence>MDYAKLSKEVSYALRHAPWEYELELDEQGWVDIEQLLHSLHQDKKWDTVGAEDLDKMIAASDKQRHELAEGRIRALYGHSVPQKIIKQAETPPPILYHGTARQWVETILHEGLKPMKRQYVHFSVDTDTAKLVGGRKDSSPVILTIDAGRAAQEGIKFYHGNHNIWLADYIPPEFITDL</sequence>
<evidence type="ECO:0000313" key="6">
    <source>
        <dbReference type="EMBL" id="MBP2110954.1"/>
    </source>
</evidence>
<gene>
    <name evidence="5" type="primary">kptA</name>
    <name evidence="6" type="ORF">J2Z70_001094</name>
</gene>
<dbReference type="PANTHER" id="PTHR12684:SF2">
    <property type="entry name" value="TRNA 2'-PHOSPHOTRANSFERASE 1"/>
    <property type="match status" value="1"/>
</dbReference>
<dbReference type="InterPro" id="IPR042080">
    <property type="entry name" value="RNA_2'-PTrans_N"/>
</dbReference>
<dbReference type="EC" id="2.7.1.-" evidence="5"/>
<dbReference type="InterPro" id="IPR022928">
    <property type="entry name" value="RNA_2'-PTrans_KptA"/>
</dbReference>
<comment type="similarity">
    <text evidence="1 5">Belongs to the KptA/TPT1 family.</text>
</comment>
<dbReference type="HAMAP" id="MF_00299">
    <property type="entry name" value="KptA"/>
    <property type="match status" value="1"/>
</dbReference>
<keyword evidence="7" id="KW-1185">Reference proteome</keyword>
<dbReference type="Proteomes" id="UP000773462">
    <property type="component" value="Unassembled WGS sequence"/>
</dbReference>
<reference evidence="6 7" key="1">
    <citation type="submission" date="2021-03" db="EMBL/GenBank/DDBJ databases">
        <title>Genomic Encyclopedia of Type Strains, Phase IV (KMG-IV): sequencing the most valuable type-strain genomes for metagenomic binning, comparative biology and taxonomic classification.</title>
        <authorList>
            <person name="Goeker M."/>
        </authorList>
    </citation>
    <scope>NUCLEOTIDE SEQUENCE [LARGE SCALE GENOMIC DNA]</scope>
    <source>
        <strain evidence="6 7">DSM 101953</strain>
    </source>
</reference>
<evidence type="ECO:0000256" key="3">
    <source>
        <dbReference type="ARBA" id="ARBA00023027"/>
    </source>
</evidence>
<evidence type="ECO:0000256" key="2">
    <source>
        <dbReference type="ARBA" id="ARBA00022679"/>
    </source>
</evidence>
<evidence type="ECO:0000313" key="7">
    <source>
        <dbReference type="Proteomes" id="UP000773462"/>
    </source>
</evidence>
<comment type="caution">
    <text evidence="6">The sequence shown here is derived from an EMBL/GenBank/DDBJ whole genome shotgun (WGS) entry which is preliminary data.</text>
</comment>
<dbReference type="SUPFAM" id="SSF56399">
    <property type="entry name" value="ADP-ribosylation"/>
    <property type="match status" value="1"/>
</dbReference>